<evidence type="ECO:0000259" key="6">
    <source>
        <dbReference type="PROSITE" id="PS50157"/>
    </source>
</evidence>
<dbReference type="GO" id="GO:0000981">
    <property type="term" value="F:DNA-binding transcription factor activity, RNA polymerase II-specific"/>
    <property type="evidence" value="ECO:0007669"/>
    <property type="project" value="TreeGrafter"/>
</dbReference>
<dbReference type="PANTHER" id="PTHR24409">
    <property type="entry name" value="ZINC FINGER PROTEIN 142"/>
    <property type="match status" value="1"/>
</dbReference>
<gene>
    <name evidence="7" type="ORF">EEDITHA_LOCUS267</name>
</gene>
<feature type="domain" description="C2H2-type" evidence="6">
    <location>
        <begin position="168"/>
        <end position="196"/>
    </location>
</feature>
<accession>A0AAU9TAN8</accession>
<evidence type="ECO:0000256" key="3">
    <source>
        <dbReference type="ARBA" id="ARBA00022771"/>
    </source>
</evidence>
<dbReference type="GO" id="GO:0000977">
    <property type="term" value="F:RNA polymerase II transcription regulatory region sequence-specific DNA binding"/>
    <property type="evidence" value="ECO:0007669"/>
    <property type="project" value="TreeGrafter"/>
</dbReference>
<proteinExistence type="predicted"/>
<keyword evidence="8" id="KW-1185">Reference proteome</keyword>
<dbReference type="PANTHER" id="PTHR24409:SF295">
    <property type="entry name" value="AZ2-RELATED"/>
    <property type="match status" value="1"/>
</dbReference>
<keyword evidence="2" id="KW-0677">Repeat</keyword>
<dbReference type="Gene3D" id="3.30.160.60">
    <property type="entry name" value="Classic Zinc Finger"/>
    <property type="match status" value="3"/>
</dbReference>
<comment type="caution">
    <text evidence="7">The sequence shown here is derived from an EMBL/GenBank/DDBJ whole genome shotgun (WGS) entry which is preliminary data.</text>
</comment>
<dbReference type="GO" id="GO:0005634">
    <property type="term" value="C:nucleus"/>
    <property type="evidence" value="ECO:0007669"/>
    <property type="project" value="TreeGrafter"/>
</dbReference>
<keyword evidence="1" id="KW-0479">Metal-binding</keyword>
<dbReference type="PROSITE" id="PS00028">
    <property type="entry name" value="ZINC_FINGER_C2H2_1"/>
    <property type="match status" value="7"/>
</dbReference>
<dbReference type="Proteomes" id="UP001153954">
    <property type="component" value="Unassembled WGS sequence"/>
</dbReference>
<feature type="domain" description="C2H2-type" evidence="6">
    <location>
        <begin position="197"/>
        <end position="219"/>
    </location>
</feature>
<evidence type="ECO:0000256" key="5">
    <source>
        <dbReference type="PROSITE-ProRule" id="PRU00042"/>
    </source>
</evidence>
<feature type="domain" description="C2H2-type" evidence="6">
    <location>
        <begin position="117"/>
        <end position="145"/>
    </location>
</feature>
<evidence type="ECO:0000313" key="8">
    <source>
        <dbReference type="Proteomes" id="UP001153954"/>
    </source>
</evidence>
<dbReference type="Pfam" id="PF13894">
    <property type="entry name" value="zf-C2H2_4"/>
    <property type="match status" value="1"/>
</dbReference>
<dbReference type="PROSITE" id="PS50157">
    <property type="entry name" value="ZINC_FINGER_C2H2_2"/>
    <property type="match status" value="8"/>
</dbReference>
<keyword evidence="3 5" id="KW-0863">Zinc-finger</keyword>
<evidence type="ECO:0000313" key="7">
    <source>
        <dbReference type="EMBL" id="CAH2083618.1"/>
    </source>
</evidence>
<feature type="domain" description="C2H2-type" evidence="6">
    <location>
        <begin position="274"/>
        <end position="302"/>
    </location>
</feature>
<keyword evidence="4" id="KW-0862">Zinc</keyword>
<evidence type="ECO:0000256" key="2">
    <source>
        <dbReference type="ARBA" id="ARBA00022737"/>
    </source>
</evidence>
<evidence type="ECO:0000256" key="1">
    <source>
        <dbReference type="ARBA" id="ARBA00022723"/>
    </source>
</evidence>
<feature type="domain" description="C2H2-type" evidence="6">
    <location>
        <begin position="354"/>
        <end position="381"/>
    </location>
</feature>
<name>A0AAU9TAN8_EUPED</name>
<reference evidence="7" key="1">
    <citation type="submission" date="2022-03" db="EMBL/GenBank/DDBJ databases">
        <authorList>
            <person name="Tunstrom K."/>
        </authorList>
    </citation>
    <scope>NUCLEOTIDE SEQUENCE</scope>
</reference>
<dbReference type="SMART" id="SM00355">
    <property type="entry name" value="ZnF_C2H2"/>
    <property type="match status" value="9"/>
</dbReference>
<dbReference type="EMBL" id="CAKOGL010000001">
    <property type="protein sequence ID" value="CAH2083618.1"/>
    <property type="molecule type" value="Genomic_DNA"/>
</dbReference>
<dbReference type="InterPro" id="IPR036236">
    <property type="entry name" value="Znf_C2H2_sf"/>
</dbReference>
<evidence type="ECO:0000256" key="4">
    <source>
        <dbReference type="ARBA" id="ARBA00022833"/>
    </source>
</evidence>
<feature type="domain" description="C2H2-type" evidence="6">
    <location>
        <begin position="247"/>
        <end position="271"/>
    </location>
</feature>
<dbReference type="SUPFAM" id="SSF57667">
    <property type="entry name" value="beta-beta-alpha zinc fingers"/>
    <property type="match status" value="3"/>
</dbReference>
<feature type="domain" description="C2H2-type" evidence="6">
    <location>
        <begin position="471"/>
        <end position="499"/>
    </location>
</feature>
<dbReference type="GO" id="GO:0008270">
    <property type="term" value="F:zinc ion binding"/>
    <property type="evidence" value="ECO:0007669"/>
    <property type="project" value="UniProtKB-KW"/>
</dbReference>
<dbReference type="AlphaFoldDB" id="A0AAU9TAN8"/>
<feature type="domain" description="C2H2-type" evidence="6">
    <location>
        <begin position="505"/>
        <end position="534"/>
    </location>
</feature>
<dbReference type="InterPro" id="IPR013087">
    <property type="entry name" value="Znf_C2H2_type"/>
</dbReference>
<sequence length="630" mass="74110">MNESRDGDLRNSFEVDDSQSKFFEAQNMDDDIALSKEVFRGFEKVPIVLCQRIDITPYLQKTNDSLTPNVNININETSNMSINELLRNCSVVLVRDDLDKLKQMEKNNSPINGISCFKCEICNKAYSNEKKLQNHQENKHIVYKSQDKLPKRVSFSDHIVVHEVKEYHRCRKCPKIFEDYNTLKIHMKQKHKKRKCYICFYCSRDFVDRTFFKVHIKLHCDSCGLLLANKKKYTEHRRYVCRIIKKYECKTCDLSFFNYMDLKDHSYDHLGTFFICDICKDQFESKCAVAHHIKFLHSKKRPDVLYSKQALGIDNVYVCNFCDESSIDVDIIEKHVSTLPDLQNRAMTGYKDYYFCDQCLKKFNTETDMLQHKWTHFLKTSDNSESNKNILKTTYDVNEKLPEFLQPKLILEKVKIPEDPHKQLRKLLESDIVYKHLEDIPFERLIDNNHLKIPKKAVVDPISKKTIISKYQCAKCLKYLSSNYCLTRHMHAVHGIVKDTVHNKLRCDICDEVFVLPSLLQNHNCIRLMRPEKPYDDARPEIHFNNSIEIDENNLNSMDITDDDYMNEDFEIPAPIVQLTEYEDLNIIVNGGNGQLNIINNKTYPLTNEKTCPVNNLNHRVVMQEVPIEF</sequence>
<protein>
    <recommendedName>
        <fullName evidence="6">C2H2-type domain-containing protein</fullName>
    </recommendedName>
</protein>
<organism evidence="7 8">
    <name type="scientific">Euphydryas editha</name>
    <name type="common">Edith's checkerspot</name>
    <dbReference type="NCBI Taxonomy" id="104508"/>
    <lineage>
        <taxon>Eukaryota</taxon>
        <taxon>Metazoa</taxon>
        <taxon>Ecdysozoa</taxon>
        <taxon>Arthropoda</taxon>
        <taxon>Hexapoda</taxon>
        <taxon>Insecta</taxon>
        <taxon>Pterygota</taxon>
        <taxon>Neoptera</taxon>
        <taxon>Endopterygota</taxon>
        <taxon>Lepidoptera</taxon>
        <taxon>Glossata</taxon>
        <taxon>Ditrysia</taxon>
        <taxon>Papilionoidea</taxon>
        <taxon>Nymphalidae</taxon>
        <taxon>Nymphalinae</taxon>
        <taxon>Euphydryas</taxon>
    </lineage>
</organism>